<reference evidence="1" key="2">
    <citation type="journal article" date="2019" name="IMA Fungus">
        <title>Genome sequencing and comparison of five Tilletia species to identify candidate genes for the detection of regulated species infecting wheat.</title>
        <authorList>
            <person name="Nguyen H.D.T."/>
            <person name="Sultana T."/>
            <person name="Kesanakurti P."/>
            <person name="Hambleton S."/>
        </authorList>
    </citation>
    <scope>NUCLEOTIDE SEQUENCE</scope>
    <source>
        <strain evidence="1">DAOMC 236416</strain>
    </source>
</reference>
<dbReference type="Proteomes" id="UP000077521">
    <property type="component" value="Unassembled WGS sequence"/>
</dbReference>
<reference evidence="1" key="1">
    <citation type="submission" date="2016-04" db="EMBL/GenBank/DDBJ databases">
        <authorList>
            <person name="Nguyen H.D."/>
            <person name="Samba Siva P."/>
            <person name="Cullis J."/>
            <person name="Levesque C.A."/>
            <person name="Hambleton S."/>
        </authorList>
    </citation>
    <scope>NUCLEOTIDE SEQUENCE</scope>
    <source>
        <strain evidence="1">DAOMC 236416</strain>
    </source>
</reference>
<gene>
    <name evidence="1" type="ORF">A4X13_0g2680</name>
</gene>
<organism evidence="1 2">
    <name type="scientific">Tilletia indica</name>
    <dbReference type="NCBI Taxonomy" id="43049"/>
    <lineage>
        <taxon>Eukaryota</taxon>
        <taxon>Fungi</taxon>
        <taxon>Dikarya</taxon>
        <taxon>Basidiomycota</taxon>
        <taxon>Ustilaginomycotina</taxon>
        <taxon>Exobasidiomycetes</taxon>
        <taxon>Tilletiales</taxon>
        <taxon>Tilletiaceae</taxon>
        <taxon>Tilletia</taxon>
    </lineage>
</organism>
<sequence length="152" mass="15337">MRTSIVLALAAIAGSAQALPQPQASASTTVSLPTSFATPSFSVSNTFTPVTTFETPKDTKPTVITGTGINDNPYTFSYNVPATAVATITRSGLDAALASSGFPTSQNNLNPPTQHLQVNAGSFSVGRNLASIMSIGGFMAAAVGAGAAMLLL</sequence>
<evidence type="ECO:0000313" key="2">
    <source>
        <dbReference type="Proteomes" id="UP000077521"/>
    </source>
</evidence>
<dbReference type="AlphaFoldDB" id="A0A177TP15"/>
<comment type="caution">
    <text evidence="1">The sequence shown here is derived from an EMBL/GenBank/DDBJ whole genome shotgun (WGS) entry which is preliminary data.</text>
</comment>
<proteinExistence type="predicted"/>
<evidence type="ECO:0000313" key="1">
    <source>
        <dbReference type="EMBL" id="KAE8256373.1"/>
    </source>
</evidence>
<name>A0A177TP15_9BASI</name>
<dbReference type="EMBL" id="LWDF02000133">
    <property type="protein sequence ID" value="KAE8256373.1"/>
    <property type="molecule type" value="Genomic_DNA"/>
</dbReference>
<protein>
    <submittedName>
        <fullName evidence="1">Uncharacterized protein</fullName>
    </submittedName>
</protein>
<keyword evidence="2" id="KW-1185">Reference proteome</keyword>
<accession>A0A177TP15</accession>